<dbReference type="PANTHER" id="PTHR38425:SF1">
    <property type="entry name" value="LONG CHRONOLOGICAL LIFESPAN PROTEIN 2"/>
    <property type="match status" value="1"/>
</dbReference>
<protein>
    <recommendedName>
        <fullName evidence="2">Long chronological lifespan protein 2</fullName>
    </recommendedName>
</protein>
<evidence type="ECO:0000313" key="6">
    <source>
        <dbReference type="Proteomes" id="UP001329825"/>
    </source>
</evidence>
<dbReference type="InterPro" id="IPR034543">
    <property type="entry name" value="LCL2"/>
</dbReference>
<comment type="similarity">
    <text evidence="1">Belongs to the LCL2 family.</text>
</comment>
<dbReference type="PANTHER" id="PTHR38425">
    <property type="entry name" value="LONG CHRONOLOGICAL LIFESPAN PROTEIN 2"/>
    <property type="match status" value="1"/>
</dbReference>
<name>A0ABZ1CT97_9TREE</name>
<proteinExistence type="inferred from homology"/>
<evidence type="ECO:0000256" key="3">
    <source>
        <dbReference type="ARBA" id="ARBA00022729"/>
    </source>
</evidence>
<evidence type="ECO:0000256" key="4">
    <source>
        <dbReference type="SAM" id="SignalP"/>
    </source>
</evidence>
<reference evidence="5 6" key="1">
    <citation type="submission" date="2024-01" db="EMBL/GenBank/DDBJ databases">
        <title>Comparative genomics of Cryptococcus and Kwoniella reveals pathogenesis evolution and contrasting modes of karyotype evolution via chromosome fusion or intercentromeric recombination.</title>
        <authorList>
            <person name="Coelho M.A."/>
            <person name="David-Palma M."/>
            <person name="Shea T."/>
            <person name="Bowers K."/>
            <person name="McGinley-Smith S."/>
            <person name="Mohammad A.W."/>
            <person name="Gnirke A."/>
            <person name="Yurkov A.M."/>
            <person name="Nowrousian M."/>
            <person name="Sun S."/>
            <person name="Cuomo C.A."/>
            <person name="Heitman J."/>
        </authorList>
    </citation>
    <scope>NUCLEOTIDE SEQUENCE [LARGE SCALE GENOMIC DNA]</scope>
    <source>
        <strain evidence="5">CBS 11374</strain>
    </source>
</reference>
<evidence type="ECO:0000256" key="2">
    <source>
        <dbReference type="ARBA" id="ARBA00018534"/>
    </source>
</evidence>
<keyword evidence="6" id="KW-1185">Reference proteome</keyword>
<organism evidence="5 6">
    <name type="scientific">Kwoniella shivajii</name>
    <dbReference type="NCBI Taxonomy" id="564305"/>
    <lineage>
        <taxon>Eukaryota</taxon>
        <taxon>Fungi</taxon>
        <taxon>Dikarya</taxon>
        <taxon>Basidiomycota</taxon>
        <taxon>Agaricomycotina</taxon>
        <taxon>Tremellomycetes</taxon>
        <taxon>Tremellales</taxon>
        <taxon>Cryptococcaceae</taxon>
        <taxon>Kwoniella</taxon>
    </lineage>
</organism>
<dbReference type="RefSeq" id="XP_062789716.1">
    <property type="nucleotide sequence ID" value="XM_062933665.1"/>
</dbReference>
<dbReference type="EMBL" id="CP141882">
    <property type="protein sequence ID" value="WRT64976.1"/>
    <property type="molecule type" value="Genomic_DNA"/>
</dbReference>
<evidence type="ECO:0000313" key="5">
    <source>
        <dbReference type="EMBL" id="WRT64976.1"/>
    </source>
</evidence>
<dbReference type="Proteomes" id="UP001329825">
    <property type="component" value="Chromosome 2"/>
</dbReference>
<accession>A0ABZ1CT97</accession>
<keyword evidence="3 4" id="KW-0732">Signal</keyword>
<dbReference type="GeneID" id="87954048"/>
<feature type="signal peptide" evidence="4">
    <location>
        <begin position="1"/>
        <end position="20"/>
    </location>
</feature>
<sequence length="133" mass="14675">MLFNFSTFLFTLVLLPFTFAQFGGFFQGGFPFGGHGPPHHQDQQQQGIRREHRGWNEMDNVHCRAGYVCPSSLACVPTPADCPCPYPEDIKCVIPDKRERDEGEGPPFVCIRSVGAGGISGNCDQVVEFAKPI</sequence>
<feature type="chain" id="PRO_5046842290" description="Long chronological lifespan protein 2" evidence="4">
    <location>
        <begin position="21"/>
        <end position="133"/>
    </location>
</feature>
<evidence type="ECO:0000256" key="1">
    <source>
        <dbReference type="ARBA" id="ARBA00010545"/>
    </source>
</evidence>
<gene>
    <name evidence="5" type="ORF">IL334_001917</name>
</gene>